<reference evidence="1 2" key="1">
    <citation type="submission" date="2024-02" db="EMBL/GenBank/DDBJ databases">
        <title>de novo genome assembly of Solanum bulbocastanum strain 11H21.</title>
        <authorList>
            <person name="Hosaka A.J."/>
        </authorList>
    </citation>
    <scope>NUCLEOTIDE SEQUENCE [LARGE SCALE GENOMIC DNA]</scope>
    <source>
        <tissue evidence="1">Young leaves</tissue>
    </source>
</reference>
<keyword evidence="2" id="KW-1185">Reference proteome</keyword>
<comment type="caution">
    <text evidence="1">The sequence shown here is derived from an EMBL/GenBank/DDBJ whole genome shotgun (WGS) entry which is preliminary data.</text>
</comment>
<accession>A0AAN8SWN2</accession>
<gene>
    <name evidence="1" type="ORF">RDI58_026583</name>
</gene>
<sequence>MEPPKFIKYKPCK</sequence>
<name>A0AAN8SWN2_SOLBU</name>
<organism evidence="1 2">
    <name type="scientific">Solanum bulbocastanum</name>
    <name type="common">Wild potato</name>
    <dbReference type="NCBI Taxonomy" id="147425"/>
    <lineage>
        <taxon>Eukaryota</taxon>
        <taxon>Viridiplantae</taxon>
        <taxon>Streptophyta</taxon>
        <taxon>Embryophyta</taxon>
        <taxon>Tracheophyta</taxon>
        <taxon>Spermatophyta</taxon>
        <taxon>Magnoliopsida</taxon>
        <taxon>eudicotyledons</taxon>
        <taxon>Gunneridae</taxon>
        <taxon>Pentapetalae</taxon>
        <taxon>asterids</taxon>
        <taxon>lamiids</taxon>
        <taxon>Solanales</taxon>
        <taxon>Solanaceae</taxon>
        <taxon>Solanoideae</taxon>
        <taxon>Solaneae</taxon>
        <taxon>Solanum</taxon>
    </lineage>
</organism>
<dbReference type="EMBL" id="JBANQN010000011">
    <property type="protein sequence ID" value="KAK6775582.1"/>
    <property type="molecule type" value="Genomic_DNA"/>
</dbReference>
<protein>
    <submittedName>
        <fullName evidence="1">Uncharacterized protein</fullName>
    </submittedName>
</protein>
<dbReference type="Proteomes" id="UP001371456">
    <property type="component" value="Unassembled WGS sequence"/>
</dbReference>
<proteinExistence type="predicted"/>
<evidence type="ECO:0000313" key="1">
    <source>
        <dbReference type="EMBL" id="KAK6775582.1"/>
    </source>
</evidence>
<evidence type="ECO:0000313" key="2">
    <source>
        <dbReference type="Proteomes" id="UP001371456"/>
    </source>
</evidence>